<keyword evidence="3" id="KW-0813">Transport</keyword>
<dbReference type="Proteomes" id="UP001449795">
    <property type="component" value="Chromosome"/>
</dbReference>
<evidence type="ECO:0000256" key="7">
    <source>
        <dbReference type="ARBA" id="ARBA00023237"/>
    </source>
</evidence>
<evidence type="ECO:0000256" key="3">
    <source>
        <dbReference type="ARBA" id="ARBA00022448"/>
    </source>
</evidence>
<keyword evidence="5" id="KW-0812">Transmembrane</keyword>
<feature type="coiled-coil region" evidence="8">
    <location>
        <begin position="203"/>
        <end position="230"/>
    </location>
</feature>
<feature type="chain" id="PRO_5046253038" evidence="9">
    <location>
        <begin position="24"/>
        <end position="480"/>
    </location>
</feature>
<keyword evidence="11" id="KW-1185">Reference proteome</keyword>
<dbReference type="Gene3D" id="1.20.1600.10">
    <property type="entry name" value="Outer membrane efflux proteins (OEP)"/>
    <property type="match status" value="1"/>
</dbReference>
<organism evidence="10 11">
    <name type="scientific">Nguyenibacter vanlangensis</name>
    <dbReference type="NCBI Taxonomy" id="1216886"/>
    <lineage>
        <taxon>Bacteria</taxon>
        <taxon>Pseudomonadati</taxon>
        <taxon>Pseudomonadota</taxon>
        <taxon>Alphaproteobacteria</taxon>
        <taxon>Acetobacterales</taxon>
        <taxon>Acetobacteraceae</taxon>
        <taxon>Nguyenibacter</taxon>
    </lineage>
</organism>
<dbReference type="EMBL" id="CP152276">
    <property type="protein sequence ID" value="XAE40990.1"/>
    <property type="molecule type" value="Genomic_DNA"/>
</dbReference>
<keyword evidence="8" id="KW-0175">Coiled coil</keyword>
<evidence type="ECO:0000256" key="4">
    <source>
        <dbReference type="ARBA" id="ARBA00022452"/>
    </source>
</evidence>
<dbReference type="InterPro" id="IPR003423">
    <property type="entry name" value="OMP_efflux"/>
</dbReference>
<comment type="similarity">
    <text evidence="2">Belongs to the outer membrane factor (OMF) (TC 1.B.17) family.</text>
</comment>
<dbReference type="Pfam" id="PF02321">
    <property type="entry name" value="OEP"/>
    <property type="match status" value="2"/>
</dbReference>
<dbReference type="SUPFAM" id="SSF56954">
    <property type="entry name" value="Outer membrane efflux proteins (OEP)"/>
    <property type="match status" value="1"/>
</dbReference>
<dbReference type="PANTHER" id="PTHR30026">
    <property type="entry name" value="OUTER MEMBRANE PROTEIN TOLC"/>
    <property type="match status" value="1"/>
</dbReference>
<comment type="subcellular location">
    <subcellularLocation>
        <location evidence="1">Cell outer membrane</location>
    </subcellularLocation>
</comment>
<name>A0ABZ3D030_9PROT</name>
<keyword evidence="4" id="KW-1134">Transmembrane beta strand</keyword>
<evidence type="ECO:0000256" key="9">
    <source>
        <dbReference type="SAM" id="SignalP"/>
    </source>
</evidence>
<dbReference type="PANTHER" id="PTHR30026:SF22">
    <property type="entry name" value="OUTER MEMBRANE EFFLUX PROTEIN"/>
    <property type="match status" value="1"/>
</dbReference>
<evidence type="ECO:0000256" key="8">
    <source>
        <dbReference type="SAM" id="Coils"/>
    </source>
</evidence>
<reference evidence="10 11" key="1">
    <citation type="submission" date="2024-04" db="EMBL/GenBank/DDBJ databases">
        <title>Complete genome sequence of Nguyenibacter vanlangesis HBCM-1154, a strain capable of nitrogen fixation, IAA production, and phosphorus solubilization isolated from sugarcane soil.</title>
        <authorList>
            <person name="MY HANH P."/>
        </authorList>
    </citation>
    <scope>NUCLEOTIDE SEQUENCE [LARGE SCALE GENOMIC DNA]</scope>
    <source>
        <strain evidence="10 11">HBCM 1154</strain>
    </source>
</reference>
<dbReference type="InterPro" id="IPR051906">
    <property type="entry name" value="TolC-like"/>
</dbReference>
<keyword evidence="6" id="KW-0472">Membrane</keyword>
<accession>A0ABZ3D030</accession>
<feature type="signal peptide" evidence="9">
    <location>
        <begin position="1"/>
        <end position="23"/>
    </location>
</feature>
<evidence type="ECO:0000256" key="1">
    <source>
        <dbReference type="ARBA" id="ARBA00004442"/>
    </source>
</evidence>
<keyword evidence="9" id="KW-0732">Signal</keyword>
<keyword evidence="7" id="KW-0998">Cell outer membrane</keyword>
<evidence type="ECO:0000256" key="5">
    <source>
        <dbReference type="ARBA" id="ARBA00022692"/>
    </source>
</evidence>
<evidence type="ECO:0000313" key="11">
    <source>
        <dbReference type="Proteomes" id="UP001449795"/>
    </source>
</evidence>
<gene>
    <name evidence="10" type="ORF">AAC691_11640</name>
</gene>
<dbReference type="RefSeq" id="WP_342627007.1">
    <property type="nucleotide sequence ID" value="NZ_CP152276.1"/>
</dbReference>
<dbReference type="InterPro" id="IPR010130">
    <property type="entry name" value="T1SS_OMP_TolC"/>
</dbReference>
<evidence type="ECO:0000256" key="6">
    <source>
        <dbReference type="ARBA" id="ARBA00023136"/>
    </source>
</evidence>
<evidence type="ECO:0000256" key="2">
    <source>
        <dbReference type="ARBA" id="ARBA00007613"/>
    </source>
</evidence>
<dbReference type="NCBIfam" id="TIGR01844">
    <property type="entry name" value="type_I_sec_TolC"/>
    <property type="match status" value="1"/>
</dbReference>
<protein>
    <submittedName>
        <fullName evidence="10">TolC family outer membrane protein</fullName>
    </submittedName>
</protein>
<evidence type="ECO:0000313" key="10">
    <source>
        <dbReference type="EMBL" id="XAE40990.1"/>
    </source>
</evidence>
<proteinExistence type="inferred from homology"/>
<sequence>MKAPFAAAFGAAVALLSPSGADARLSVDAGPVPAGFVPHTLAQALAAAYLTNPTLQQERATLRAQDEDVPKALAGWRPQISGQVGATYFSGQSNYRGNDAFLGYSRTYSTPGYTAGASIQQPIYQGGKTTASTHQAVNKVMAERANLISVEQKVFQDVVGAYVGVVQDTALLKINQGNEQVLADQLRATETRFRDGEITRTDVAQAQAALAAATSQRQQAQGTLDAARAAYLQVVGAPAAADLAPPQPLALPVTSEQGADTLAEQNNPNVINAIFSESAQRDNVDVAVAALMPTVSAQLAYQRGVNQGLGGQFTENKYAELTMQVPVYQGGSEYAGIRQARQQAQAAHRAVDAQRRQAVQLASSAWRQLAADRAAVASDRQAITANVAARDGVRRQALEGVSTTLEVLQQQQALLQSEITLVQGLGNLVTASYGVAAAIGRLTASDLQLNVPLYDETAYYNAVRNRLWGMNDYAQNQPGR</sequence>